<dbReference type="Pfam" id="PF07690">
    <property type="entry name" value="MFS_1"/>
    <property type="match status" value="1"/>
</dbReference>
<organism evidence="10 11">
    <name type="scientific">Cohnella lubricantis</name>
    <dbReference type="NCBI Taxonomy" id="2163172"/>
    <lineage>
        <taxon>Bacteria</taxon>
        <taxon>Bacillati</taxon>
        <taxon>Bacillota</taxon>
        <taxon>Bacilli</taxon>
        <taxon>Bacillales</taxon>
        <taxon>Paenibacillaceae</taxon>
        <taxon>Cohnella</taxon>
    </lineage>
</organism>
<evidence type="ECO:0000256" key="5">
    <source>
        <dbReference type="ARBA" id="ARBA00022692"/>
    </source>
</evidence>
<protein>
    <submittedName>
        <fullName evidence="10">DHA2 family efflux MFS transporter permease subunit</fullName>
    </submittedName>
</protein>
<evidence type="ECO:0000256" key="1">
    <source>
        <dbReference type="ARBA" id="ARBA00004651"/>
    </source>
</evidence>
<feature type="transmembrane region" description="Helical" evidence="8">
    <location>
        <begin position="356"/>
        <end position="375"/>
    </location>
</feature>
<dbReference type="Gene3D" id="1.20.1720.10">
    <property type="entry name" value="Multidrug resistance protein D"/>
    <property type="match status" value="1"/>
</dbReference>
<comment type="caution">
    <text evidence="10">The sequence shown here is derived from an EMBL/GenBank/DDBJ whole genome shotgun (WGS) entry which is preliminary data.</text>
</comment>
<evidence type="ECO:0000256" key="7">
    <source>
        <dbReference type="ARBA" id="ARBA00023136"/>
    </source>
</evidence>
<dbReference type="RefSeq" id="WP_185178257.1">
    <property type="nucleotide sequence ID" value="NZ_CBCSEP010000008.1"/>
</dbReference>
<keyword evidence="7 8" id="KW-0472">Membrane</keyword>
<dbReference type="InterPro" id="IPR011701">
    <property type="entry name" value="MFS"/>
</dbReference>
<keyword evidence="3" id="KW-0813">Transport</keyword>
<evidence type="ECO:0000256" key="3">
    <source>
        <dbReference type="ARBA" id="ARBA00022448"/>
    </source>
</evidence>
<dbReference type="InterPro" id="IPR004638">
    <property type="entry name" value="EmrB-like"/>
</dbReference>
<dbReference type="PANTHER" id="PTHR42718:SF9">
    <property type="entry name" value="MAJOR FACILITATOR SUPERFAMILY MULTIDRUG TRANSPORTER MFSC"/>
    <property type="match status" value="1"/>
</dbReference>
<feature type="transmembrane region" description="Helical" evidence="8">
    <location>
        <begin position="6"/>
        <end position="26"/>
    </location>
</feature>
<evidence type="ECO:0000259" key="9">
    <source>
        <dbReference type="PROSITE" id="PS50850"/>
    </source>
</evidence>
<dbReference type="InterPro" id="IPR036259">
    <property type="entry name" value="MFS_trans_sf"/>
</dbReference>
<feature type="transmembrane region" description="Helical" evidence="8">
    <location>
        <begin position="47"/>
        <end position="68"/>
    </location>
</feature>
<dbReference type="PROSITE" id="PS50850">
    <property type="entry name" value="MFS"/>
    <property type="match status" value="1"/>
</dbReference>
<dbReference type="NCBIfam" id="TIGR00711">
    <property type="entry name" value="efflux_EmrB"/>
    <property type="match status" value="1"/>
</dbReference>
<proteinExistence type="inferred from homology"/>
<accession>A0A841TAC1</accession>
<dbReference type="CDD" id="cd17503">
    <property type="entry name" value="MFS_LmrB_MDR_like"/>
    <property type="match status" value="1"/>
</dbReference>
<dbReference type="InterPro" id="IPR020846">
    <property type="entry name" value="MFS_dom"/>
</dbReference>
<dbReference type="EMBL" id="JACJVN010000024">
    <property type="protein sequence ID" value="MBB6676975.1"/>
    <property type="molecule type" value="Genomic_DNA"/>
</dbReference>
<feature type="transmembrane region" description="Helical" evidence="8">
    <location>
        <begin position="104"/>
        <end position="125"/>
    </location>
</feature>
<dbReference type="SUPFAM" id="SSF103473">
    <property type="entry name" value="MFS general substrate transporter"/>
    <property type="match status" value="1"/>
</dbReference>
<evidence type="ECO:0000256" key="8">
    <source>
        <dbReference type="SAM" id="Phobius"/>
    </source>
</evidence>
<comment type="subcellular location">
    <subcellularLocation>
        <location evidence="1">Cell membrane</location>
        <topology evidence="1">Multi-pass membrane protein</topology>
    </subcellularLocation>
</comment>
<evidence type="ECO:0000256" key="6">
    <source>
        <dbReference type="ARBA" id="ARBA00022989"/>
    </source>
</evidence>
<feature type="transmembrane region" description="Helical" evidence="8">
    <location>
        <begin position="74"/>
        <end position="92"/>
    </location>
</feature>
<keyword evidence="6 8" id="KW-1133">Transmembrane helix</keyword>
<dbReference type="Gene3D" id="1.20.1250.20">
    <property type="entry name" value="MFS general substrate transporter like domains"/>
    <property type="match status" value="1"/>
</dbReference>
<feature type="transmembrane region" description="Helical" evidence="8">
    <location>
        <begin position="225"/>
        <end position="242"/>
    </location>
</feature>
<keyword evidence="4" id="KW-1003">Cell membrane</keyword>
<comment type="similarity">
    <text evidence="2">Belongs to the major facilitator superfamily. EmrB family.</text>
</comment>
<feature type="transmembrane region" description="Helical" evidence="8">
    <location>
        <begin position="480"/>
        <end position="499"/>
    </location>
</feature>
<dbReference type="PRINTS" id="PR01036">
    <property type="entry name" value="TCRTETB"/>
</dbReference>
<gene>
    <name evidence="10" type="ORF">H4Q31_06475</name>
</gene>
<evidence type="ECO:0000313" key="11">
    <source>
        <dbReference type="Proteomes" id="UP000574133"/>
    </source>
</evidence>
<keyword evidence="11" id="KW-1185">Reference proteome</keyword>
<dbReference type="AlphaFoldDB" id="A0A841TAC1"/>
<feature type="transmembrane region" description="Helical" evidence="8">
    <location>
        <begin position="325"/>
        <end position="344"/>
    </location>
</feature>
<dbReference type="PANTHER" id="PTHR42718">
    <property type="entry name" value="MAJOR FACILITATOR SUPERFAMILY MULTIDRUG TRANSPORTER MFSC"/>
    <property type="match status" value="1"/>
</dbReference>
<name>A0A841TAC1_9BACL</name>
<reference evidence="10 11" key="1">
    <citation type="submission" date="2020-08" db="EMBL/GenBank/DDBJ databases">
        <title>Cohnella phylogeny.</title>
        <authorList>
            <person name="Dunlap C."/>
        </authorList>
    </citation>
    <scope>NUCLEOTIDE SEQUENCE [LARGE SCALE GENOMIC DNA]</scope>
    <source>
        <strain evidence="10 11">DSM 103658</strain>
    </source>
</reference>
<dbReference type="Proteomes" id="UP000574133">
    <property type="component" value="Unassembled WGS sequence"/>
</dbReference>
<dbReference type="GO" id="GO:0005886">
    <property type="term" value="C:plasma membrane"/>
    <property type="evidence" value="ECO:0007669"/>
    <property type="project" value="UniProtKB-SubCell"/>
</dbReference>
<dbReference type="GO" id="GO:0022857">
    <property type="term" value="F:transmembrane transporter activity"/>
    <property type="evidence" value="ECO:0007669"/>
    <property type="project" value="InterPro"/>
</dbReference>
<evidence type="ECO:0000313" key="10">
    <source>
        <dbReference type="EMBL" id="MBB6676975.1"/>
    </source>
</evidence>
<feature type="transmembrane region" description="Helical" evidence="8">
    <location>
        <begin position="262"/>
        <end position="287"/>
    </location>
</feature>
<feature type="domain" description="Major facilitator superfamily (MFS) profile" evidence="9">
    <location>
        <begin position="9"/>
        <end position="503"/>
    </location>
</feature>
<feature type="transmembrane region" description="Helical" evidence="8">
    <location>
        <begin position="137"/>
        <end position="156"/>
    </location>
</feature>
<feature type="transmembrane region" description="Helical" evidence="8">
    <location>
        <begin position="299"/>
        <end position="319"/>
    </location>
</feature>
<sequence length="512" mass="55020">MNKPNVGPTVAVLICGMFLAILNQTMVNVAIPHMMTDLNVSTTTIQWLSTGFMLANAIMIPISTFLMSTFRTKWLFAVSMLLFTAGSFICGIGPTFSIVLIGRIIQAIGAGIMMPLVTNIFLRIFPPEKMGKAMGMMGIAMVFAPAVGPTFAGYMVEHYSWRILFFVMVPLGAAEVIFTLRYLTNVLPQSYPKLDWIGAILSTVGLGALLYGLSEAGSRTWQDGVVITSIIIGLVFLLFFVYHQLTTDVPLLNLKVFGNVTFTMSTLVSVIVNMAMFGGMLLLPIYVQNIRGYTPLESGLLLLPGAILMGIMSPISGALFDKLGVRPLAIVGLIITALTTYQFTKLTDGTSYSHIMLLYALRSFGMSFIMMTIMTEGLNALSLALKSHGTAVANTMRQVGSSFGTALLVTVMASRTNAHAAMYTTNISMNHPIVADNVRQFEAVVAAATGLPADIGGAYALTLLGGLISRASSIGGINDAFVVATYITVLGLFCSLFLNRPKNRPAQAKIKS</sequence>
<keyword evidence="5 8" id="KW-0812">Transmembrane</keyword>
<evidence type="ECO:0000256" key="4">
    <source>
        <dbReference type="ARBA" id="ARBA00022475"/>
    </source>
</evidence>
<feature type="transmembrane region" description="Helical" evidence="8">
    <location>
        <begin position="163"/>
        <end position="184"/>
    </location>
</feature>
<feature type="transmembrane region" description="Helical" evidence="8">
    <location>
        <begin position="196"/>
        <end position="213"/>
    </location>
</feature>
<evidence type="ECO:0000256" key="2">
    <source>
        <dbReference type="ARBA" id="ARBA00008537"/>
    </source>
</evidence>